<dbReference type="AlphaFoldDB" id="A0A9X2WLW9"/>
<dbReference type="Pfam" id="PF25876">
    <property type="entry name" value="HH_MFP_RND"/>
    <property type="match status" value="1"/>
</dbReference>
<organism evidence="4 5">
    <name type="scientific">Shewanella holmiensis</name>
    <dbReference type="NCBI Taxonomy" id="2952222"/>
    <lineage>
        <taxon>Bacteria</taxon>
        <taxon>Pseudomonadati</taxon>
        <taxon>Pseudomonadota</taxon>
        <taxon>Gammaproteobacteria</taxon>
        <taxon>Alteromonadales</taxon>
        <taxon>Shewanellaceae</taxon>
        <taxon>Shewanella</taxon>
    </lineage>
</organism>
<dbReference type="Gene3D" id="2.40.50.100">
    <property type="match status" value="1"/>
</dbReference>
<dbReference type="GO" id="GO:0015562">
    <property type="term" value="F:efflux transmembrane transporter activity"/>
    <property type="evidence" value="ECO:0007669"/>
    <property type="project" value="TreeGrafter"/>
</dbReference>
<name>A0A9X2WLW9_9GAMM</name>
<dbReference type="InterPro" id="IPR058624">
    <property type="entry name" value="MdtA-like_HH"/>
</dbReference>
<dbReference type="SUPFAM" id="SSF111369">
    <property type="entry name" value="HlyD-like secretion proteins"/>
    <property type="match status" value="1"/>
</dbReference>
<protein>
    <submittedName>
        <fullName evidence="4">Efflux RND transporter periplasmic adaptor subunit</fullName>
    </submittedName>
</protein>
<evidence type="ECO:0000313" key="4">
    <source>
        <dbReference type="EMBL" id="MCT7941678.1"/>
    </source>
</evidence>
<evidence type="ECO:0000259" key="3">
    <source>
        <dbReference type="Pfam" id="PF25876"/>
    </source>
</evidence>
<dbReference type="InterPro" id="IPR006143">
    <property type="entry name" value="RND_pump_MFP"/>
</dbReference>
<dbReference type="PANTHER" id="PTHR30469:SF11">
    <property type="entry name" value="BLL4320 PROTEIN"/>
    <property type="match status" value="1"/>
</dbReference>
<dbReference type="NCBIfam" id="TIGR01730">
    <property type="entry name" value="RND_mfp"/>
    <property type="match status" value="1"/>
</dbReference>
<keyword evidence="2" id="KW-0175">Coiled coil</keyword>
<dbReference type="PANTHER" id="PTHR30469">
    <property type="entry name" value="MULTIDRUG RESISTANCE PROTEIN MDTA"/>
    <property type="match status" value="1"/>
</dbReference>
<feature type="domain" description="Multidrug resistance protein MdtA-like alpha-helical hairpin" evidence="3">
    <location>
        <begin position="107"/>
        <end position="173"/>
    </location>
</feature>
<dbReference type="Proteomes" id="UP001155546">
    <property type="component" value="Unassembled WGS sequence"/>
</dbReference>
<proteinExistence type="inferred from homology"/>
<dbReference type="Gene3D" id="1.10.287.470">
    <property type="entry name" value="Helix hairpin bin"/>
    <property type="match status" value="1"/>
</dbReference>
<dbReference type="Gene3D" id="2.40.420.20">
    <property type="match status" value="1"/>
</dbReference>
<comment type="caution">
    <text evidence="4">The sequence shown here is derived from an EMBL/GenBank/DDBJ whole genome shotgun (WGS) entry which is preliminary data.</text>
</comment>
<dbReference type="GO" id="GO:1990281">
    <property type="term" value="C:efflux pump complex"/>
    <property type="evidence" value="ECO:0007669"/>
    <property type="project" value="TreeGrafter"/>
</dbReference>
<gene>
    <name evidence="4" type="ORF">NE535_07685</name>
</gene>
<keyword evidence="5" id="KW-1185">Reference proteome</keyword>
<evidence type="ECO:0000313" key="5">
    <source>
        <dbReference type="Proteomes" id="UP001155546"/>
    </source>
</evidence>
<dbReference type="RefSeq" id="WP_261298064.1">
    <property type="nucleotide sequence ID" value="NZ_JAMTCD010000007.1"/>
</dbReference>
<feature type="coiled-coil region" evidence="2">
    <location>
        <begin position="100"/>
        <end position="165"/>
    </location>
</feature>
<evidence type="ECO:0000256" key="2">
    <source>
        <dbReference type="SAM" id="Coils"/>
    </source>
</evidence>
<sequence length="376" mass="40864">MEYQSIGQVRLLMVGLCSLLVVSGCGSEVKQHSESVSYQTVATTALTPSEYYQHKQTYTGTIRSANTTGIGFELAGKLNSIQVDSGDSVTLGQTLASLDTDLLQAEKQQLEASLQQTKADLDLAENTLKRTLSLKDKNYVSEQQLDETKQQVTGLIANRQRLNASLYATNLKLEKSILMAPFNGKISKRHHNLGEVIGLGSPVFTLIGDDQQLAYIGVPIQVASSLKNNQQVPIRVGDKTLNGSIAGISAEVDAITRTVQLRISLPKDADVLNGEIAYFEYQQDIPVAGYWVPISALTDGVRGLWNVYVLNKQADSSGVNHFSIERRDVEIIYTNQDKAYIKGALRNDDTIIIEGLHKLVVGQVVTPATTAVAGAI</sequence>
<accession>A0A9X2WLW9</accession>
<dbReference type="EMBL" id="JAMTCD010000007">
    <property type="protein sequence ID" value="MCT7941678.1"/>
    <property type="molecule type" value="Genomic_DNA"/>
</dbReference>
<evidence type="ECO:0000256" key="1">
    <source>
        <dbReference type="ARBA" id="ARBA00009477"/>
    </source>
</evidence>
<reference evidence="4" key="1">
    <citation type="journal article" date="2023" name="Int. J. Syst. Evol. Microbiol.">
        <title>&lt;i&gt;Shewanella septentrionalis&lt;/i&gt; sp. nov. and &lt;i&gt;Shewanella holmiensis&lt;/i&gt; sp. nov., isolated from Baltic Sea water and sediments.</title>
        <authorList>
            <person name="Martin-Rodriguez A.J."/>
            <person name="Thorell K."/>
            <person name="Joffre E."/>
            <person name="Jensie-Markopoulos S."/>
            <person name="Moore E.R.B."/>
            <person name="Sjoling A."/>
        </authorList>
    </citation>
    <scope>NUCLEOTIDE SEQUENCE</scope>
    <source>
        <strain evidence="4">SP1S2-7</strain>
    </source>
</reference>
<comment type="similarity">
    <text evidence="1">Belongs to the membrane fusion protein (MFP) (TC 8.A.1) family.</text>
</comment>